<dbReference type="AlphaFoldDB" id="G4TPV5"/>
<dbReference type="PROSITE" id="PS50294">
    <property type="entry name" value="WD_REPEATS_REGION"/>
    <property type="match status" value="1"/>
</dbReference>
<dbReference type="Proteomes" id="UP000007148">
    <property type="component" value="Unassembled WGS sequence"/>
</dbReference>
<dbReference type="InterPro" id="IPR001680">
    <property type="entry name" value="WD40_rpt"/>
</dbReference>
<dbReference type="Gene3D" id="2.130.10.10">
    <property type="entry name" value="YVTN repeat-like/Quinoprotein amine dehydrogenase"/>
    <property type="match status" value="1"/>
</dbReference>
<dbReference type="InParanoid" id="G4TPV5"/>
<dbReference type="Pfam" id="PF00400">
    <property type="entry name" value="WD40"/>
    <property type="match status" value="1"/>
</dbReference>
<dbReference type="InterPro" id="IPR015943">
    <property type="entry name" value="WD40/YVTN_repeat-like_dom_sf"/>
</dbReference>
<evidence type="ECO:0000256" key="1">
    <source>
        <dbReference type="PROSITE-ProRule" id="PRU00221"/>
    </source>
</evidence>
<proteinExistence type="predicted"/>
<keyword evidence="3" id="KW-1185">Reference proteome</keyword>
<gene>
    <name evidence="2" type="ORF">PIIN_07303</name>
</gene>
<dbReference type="HOGENOM" id="CLU_2740955_0_0_1"/>
<organism evidence="2 3">
    <name type="scientific">Serendipita indica (strain DSM 11827)</name>
    <name type="common">Root endophyte fungus</name>
    <name type="synonym">Piriformospora indica</name>
    <dbReference type="NCBI Taxonomy" id="1109443"/>
    <lineage>
        <taxon>Eukaryota</taxon>
        <taxon>Fungi</taxon>
        <taxon>Dikarya</taxon>
        <taxon>Basidiomycota</taxon>
        <taxon>Agaricomycotina</taxon>
        <taxon>Agaricomycetes</taxon>
        <taxon>Sebacinales</taxon>
        <taxon>Serendipitaceae</taxon>
        <taxon>Serendipita</taxon>
    </lineage>
</organism>
<sequence>MTIRLWDTGSSQPLGKPFRGHEHYVATVAFSSDGSAIVSGSSDRTINYGMHRPIHTQIPPEMMVGCPQIRA</sequence>
<keyword evidence="1" id="KW-0853">WD repeat</keyword>
<dbReference type="InterPro" id="IPR036322">
    <property type="entry name" value="WD40_repeat_dom_sf"/>
</dbReference>
<dbReference type="PROSITE" id="PS50082">
    <property type="entry name" value="WD_REPEATS_2"/>
    <property type="match status" value="1"/>
</dbReference>
<accession>G4TPV5</accession>
<dbReference type="EMBL" id="CAFZ01000218">
    <property type="protein sequence ID" value="CCA73348.1"/>
    <property type="molecule type" value="Genomic_DNA"/>
</dbReference>
<evidence type="ECO:0000313" key="2">
    <source>
        <dbReference type="EMBL" id="CCA73348.1"/>
    </source>
</evidence>
<dbReference type="SUPFAM" id="SSF50978">
    <property type="entry name" value="WD40 repeat-like"/>
    <property type="match status" value="1"/>
</dbReference>
<reference evidence="2 3" key="1">
    <citation type="journal article" date="2011" name="PLoS Pathog.">
        <title>Endophytic Life Strategies Decoded by Genome and Transcriptome Analyses of the Mutualistic Root Symbiont Piriformospora indica.</title>
        <authorList>
            <person name="Zuccaro A."/>
            <person name="Lahrmann U."/>
            <person name="Guldener U."/>
            <person name="Langen G."/>
            <person name="Pfiffi S."/>
            <person name="Biedenkopf D."/>
            <person name="Wong P."/>
            <person name="Samans B."/>
            <person name="Grimm C."/>
            <person name="Basiewicz M."/>
            <person name="Murat C."/>
            <person name="Martin F."/>
            <person name="Kogel K.H."/>
        </authorList>
    </citation>
    <scope>NUCLEOTIDE SEQUENCE [LARGE SCALE GENOMIC DNA]</scope>
    <source>
        <strain evidence="2 3">DSM 11827</strain>
    </source>
</reference>
<name>G4TPV5_SERID</name>
<feature type="repeat" description="WD" evidence="1">
    <location>
        <begin position="18"/>
        <end position="46"/>
    </location>
</feature>
<evidence type="ECO:0000313" key="3">
    <source>
        <dbReference type="Proteomes" id="UP000007148"/>
    </source>
</evidence>
<comment type="caution">
    <text evidence="2">The sequence shown here is derived from an EMBL/GenBank/DDBJ whole genome shotgun (WGS) entry which is preliminary data.</text>
</comment>
<protein>
    <submittedName>
        <fullName evidence="2">Uncharacterized protein</fullName>
    </submittedName>
</protein>